<proteinExistence type="inferred from homology"/>
<dbReference type="SUPFAM" id="SSF46689">
    <property type="entry name" value="Homeodomain-like"/>
    <property type="match status" value="1"/>
</dbReference>
<feature type="compositionally biased region" description="Pro residues" evidence="12">
    <location>
        <begin position="100"/>
        <end position="115"/>
    </location>
</feature>
<feature type="compositionally biased region" description="Low complexity" evidence="12">
    <location>
        <begin position="316"/>
        <end position="334"/>
    </location>
</feature>
<evidence type="ECO:0000256" key="8">
    <source>
        <dbReference type="ARBA" id="ARBA00023163"/>
    </source>
</evidence>
<feature type="compositionally biased region" description="Polar residues" evidence="12">
    <location>
        <begin position="42"/>
        <end position="58"/>
    </location>
</feature>
<dbReference type="PROSITE" id="PS00032">
    <property type="entry name" value="ANTENNAPEDIA"/>
    <property type="match status" value="1"/>
</dbReference>
<evidence type="ECO:0000256" key="12">
    <source>
        <dbReference type="SAM" id="MobiDB-lite"/>
    </source>
</evidence>
<feature type="region of interest" description="Disordered" evidence="12">
    <location>
        <begin position="1"/>
        <end position="138"/>
    </location>
</feature>
<feature type="compositionally biased region" description="Low complexity" evidence="12">
    <location>
        <begin position="129"/>
        <end position="138"/>
    </location>
</feature>
<keyword evidence="7 10" id="KW-0371">Homeobox</keyword>
<feature type="region of interest" description="Disordered" evidence="12">
    <location>
        <begin position="308"/>
        <end position="339"/>
    </location>
</feature>
<evidence type="ECO:0000256" key="11">
    <source>
        <dbReference type="RuleBase" id="RU000682"/>
    </source>
</evidence>
<dbReference type="PANTHER" id="PTHR45664">
    <property type="entry name" value="PROTEIN ZERKNUELLT 1-RELATED"/>
    <property type="match status" value="1"/>
</dbReference>
<evidence type="ECO:0000313" key="15">
    <source>
        <dbReference type="Proteomes" id="UP000472241"/>
    </source>
</evidence>
<feature type="compositionally biased region" description="Gly residues" evidence="12">
    <location>
        <begin position="81"/>
        <end position="90"/>
    </location>
</feature>
<evidence type="ECO:0000256" key="10">
    <source>
        <dbReference type="PROSITE-ProRule" id="PRU00108"/>
    </source>
</evidence>
<feature type="domain" description="Homeobox" evidence="13">
    <location>
        <begin position="212"/>
        <end position="236"/>
    </location>
</feature>
<keyword evidence="9 10" id="KW-0539">Nucleus</keyword>
<reference evidence="14" key="1">
    <citation type="submission" date="2025-08" db="UniProtKB">
        <authorList>
            <consortium name="Ensembl"/>
        </authorList>
    </citation>
    <scope>IDENTIFICATION</scope>
</reference>
<evidence type="ECO:0000256" key="5">
    <source>
        <dbReference type="ARBA" id="ARBA00023015"/>
    </source>
</evidence>
<dbReference type="InterPro" id="IPR001356">
    <property type="entry name" value="HD"/>
</dbReference>
<comment type="similarity">
    <text evidence="3">Belongs to the Antp homeobox family.</text>
</comment>
<evidence type="ECO:0000256" key="3">
    <source>
        <dbReference type="ARBA" id="ARBA00009107"/>
    </source>
</evidence>
<organism evidence="14 15">
    <name type="scientific">Lynx canadensis</name>
    <name type="common">Canada lynx</name>
    <name type="synonym">Felis canadensis</name>
    <dbReference type="NCBI Taxonomy" id="61383"/>
    <lineage>
        <taxon>Eukaryota</taxon>
        <taxon>Metazoa</taxon>
        <taxon>Chordata</taxon>
        <taxon>Craniata</taxon>
        <taxon>Vertebrata</taxon>
        <taxon>Euteleostomi</taxon>
        <taxon>Mammalia</taxon>
        <taxon>Eutheria</taxon>
        <taxon>Laurasiatheria</taxon>
        <taxon>Carnivora</taxon>
        <taxon>Feliformia</taxon>
        <taxon>Felidae</taxon>
        <taxon>Felinae</taxon>
        <taxon>Lynx</taxon>
    </lineage>
</organism>
<dbReference type="GO" id="GO:0000978">
    <property type="term" value="F:RNA polymerase II cis-regulatory region sequence-specific DNA binding"/>
    <property type="evidence" value="ECO:0007669"/>
    <property type="project" value="TreeGrafter"/>
</dbReference>
<dbReference type="PANTHER" id="PTHR45664:SF5">
    <property type="entry name" value="HOMEOBOX PROTEIN HOX-D3"/>
    <property type="match status" value="1"/>
</dbReference>
<dbReference type="InterPro" id="IPR001827">
    <property type="entry name" value="Homeobox_Antennapedia_CS"/>
</dbReference>
<dbReference type="AlphaFoldDB" id="A0A667I0X2"/>
<sequence length="487" mass="50674">MQKAAYYENPGLFGGYGYSKATDTYGYGTPHQPYPPPAAANSLDTDYTGSACSIQSSAPLRAPAHKGAELNGSCMRPGTGNSQGGGGGSQPPGLNSEQQPPQPPPPPPTLPPSSPTNPGGGAPAKKAKGGPNASGSSATISKQIFPWMKESRQNSKQKNGCAAAGESCEDKSPPGPASKRVAHGLHECAAGGVGEGIPLQPLLVPATARGDANLLNLTERQIKIWFQNRRMSTRRTRRPRASCTRQPVSPRAQPASGQRRRHVAYSGQLPPVPGLAYDAPSPPAFAKSRPNMYGPGRLHGAAQQLPATAEALPRRPSSSPTPWPATAAASPAPTCRQPGVRGGQFRRLHGARVRARLHLGHLSHPSSASVDYSCAAQIPGNHHHGPCDPHPTYTDLLGPPLVLRDACPRAPRTDASVAAGHRPELAAQLPLLLWWRGWRAGARGGSSVTPSPSLWPGCRLLGLGPTAAEAQATGPPLQALPPLGDSP</sequence>
<evidence type="ECO:0000256" key="4">
    <source>
        <dbReference type="ARBA" id="ARBA00022473"/>
    </source>
</evidence>
<evidence type="ECO:0000259" key="13">
    <source>
        <dbReference type="PROSITE" id="PS50071"/>
    </source>
</evidence>
<dbReference type="Ensembl" id="ENSLCNT00005018984.1">
    <property type="protein sequence ID" value="ENSLCNP00005016915.1"/>
    <property type="gene ID" value="ENSLCNG00005011149.1"/>
</dbReference>
<dbReference type="GO" id="GO:0005654">
    <property type="term" value="C:nucleoplasm"/>
    <property type="evidence" value="ECO:0007669"/>
    <property type="project" value="UniProtKB-ARBA"/>
</dbReference>
<name>A0A667I0X2_LYNCA</name>
<keyword evidence="8" id="KW-0804">Transcription</keyword>
<dbReference type="GO" id="GO:0009952">
    <property type="term" value="P:anterior/posterior pattern specification"/>
    <property type="evidence" value="ECO:0007669"/>
    <property type="project" value="TreeGrafter"/>
</dbReference>
<dbReference type="Pfam" id="PF00046">
    <property type="entry name" value="Homeodomain"/>
    <property type="match status" value="1"/>
</dbReference>
<dbReference type="Proteomes" id="UP000472241">
    <property type="component" value="Unplaced"/>
</dbReference>
<evidence type="ECO:0000256" key="9">
    <source>
        <dbReference type="ARBA" id="ARBA00023242"/>
    </source>
</evidence>
<dbReference type="GO" id="GO:0048704">
    <property type="term" value="P:embryonic skeletal system morphogenesis"/>
    <property type="evidence" value="ECO:0007669"/>
    <property type="project" value="TreeGrafter"/>
</dbReference>
<feature type="DNA-binding region" description="Homeobox" evidence="10">
    <location>
        <begin position="214"/>
        <end position="237"/>
    </location>
</feature>
<comment type="subcellular location">
    <subcellularLocation>
        <location evidence="2 10 11">Nucleus</location>
    </subcellularLocation>
</comment>
<accession>A0A667I0X2</accession>
<gene>
    <name evidence="14" type="primary">HOXD3</name>
</gene>
<dbReference type="Gene3D" id="1.10.10.60">
    <property type="entry name" value="Homeodomain-like"/>
    <property type="match status" value="1"/>
</dbReference>
<dbReference type="InterPro" id="IPR025281">
    <property type="entry name" value="DUF4074"/>
</dbReference>
<keyword evidence="6 10" id="KW-0238">DNA-binding</keyword>
<keyword evidence="4" id="KW-0217">Developmental protein</keyword>
<evidence type="ECO:0000256" key="1">
    <source>
        <dbReference type="ARBA" id="ARBA00003263"/>
    </source>
</evidence>
<dbReference type="Pfam" id="PF13293">
    <property type="entry name" value="DUF4074"/>
    <property type="match status" value="1"/>
</dbReference>
<dbReference type="PROSITE" id="PS50071">
    <property type="entry name" value="HOMEOBOX_2"/>
    <property type="match status" value="1"/>
</dbReference>
<evidence type="ECO:0000256" key="2">
    <source>
        <dbReference type="ARBA" id="ARBA00004123"/>
    </source>
</evidence>
<dbReference type="GO" id="GO:0000981">
    <property type="term" value="F:DNA-binding transcription factor activity, RNA polymerase II-specific"/>
    <property type="evidence" value="ECO:0007669"/>
    <property type="project" value="TreeGrafter"/>
</dbReference>
<feature type="region of interest" description="Disordered" evidence="12">
    <location>
        <begin position="231"/>
        <end position="262"/>
    </location>
</feature>
<reference evidence="14" key="2">
    <citation type="submission" date="2025-09" db="UniProtKB">
        <authorList>
            <consortium name="Ensembl"/>
        </authorList>
    </citation>
    <scope>IDENTIFICATION</scope>
</reference>
<dbReference type="CDD" id="cd00086">
    <property type="entry name" value="homeodomain"/>
    <property type="match status" value="1"/>
</dbReference>
<feature type="region of interest" description="Disordered" evidence="12">
    <location>
        <begin position="151"/>
        <end position="180"/>
    </location>
</feature>
<dbReference type="InterPro" id="IPR009057">
    <property type="entry name" value="Homeodomain-like_sf"/>
</dbReference>
<keyword evidence="15" id="KW-1185">Reference proteome</keyword>
<protein>
    <submittedName>
        <fullName evidence="14">Homeobox D3</fullName>
    </submittedName>
</protein>
<keyword evidence="5" id="KW-0805">Transcription regulation</keyword>
<evidence type="ECO:0000313" key="14">
    <source>
        <dbReference type="Ensembl" id="ENSLCNP00005016915.1"/>
    </source>
</evidence>
<comment type="function">
    <text evidence="1">Sequence-specific transcription factor which is part of a developmental regulatory system that provides cells with specific positional identities on the anterior-posterior axis.</text>
</comment>
<feature type="compositionally biased region" description="Basic residues" evidence="12">
    <location>
        <begin position="231"/>
        <end position="240"/>
    </location>
</feature>
<evidence type="ECO:0000256" key="7">
    <source>
        <dbReference type="ARBA" id="ARBA00023155"/>
    </source>
</evidence>
<evidence type="ECO:0000256" key="6">
    <source>
        <dbReference type="ARBA" id="ARBA00023125"/>
    </source>
</evidence>